<feature type="region of interest" description="Disordered" evidence="1">
    <location>
        <begin position="479"/>
        <end position="525"/>
    </location>
</feature>
<proteinExistence type="predicted"/>
<name>A0A418AS78_9STRA</name>
<dbReference type="InterPro" id="IPR038718">
    <property type="entry name" value="SNF2-like_sf"/>
</dbReference>
<dbReference type="Gene3D" id="3.40.50.720">
    <property type="entry name" value="NAD(P)-binding Rossmann-like Domain"/>
    <property type="match status" value="2"/>
</dbReference>
<evidence type="ECO:0000313" key="3">
    <source>
        <dbReference type="EMBL" id="RHY28255.1"/>
    </source>
</evidence>
<dbReference type="SUPFAM" id="SSF52540">
    <property type="entry name" value="P-loop containing nucleoside triphosphate hydrolases"/>
    <property type="match status" value="1"/>
</dbReference>
<dbReference type="InterPro" id="IPR027417">
    <property type="entry name" value="P-loop_NTPase"/>
</dbReference>
<comment type="caution">
    <text evidence="3">The sequence shown here is derived from an EMBL/GenBank/DDBJ whole genome shotgun (WGS) entry which is preliminary data.</text>
</comment>
<protein>
    <recommendedName>
        <fullName evidence="2">Helicase ATP-binding domain-containing protein</fullName>
    </recommendedName>
</protein>
<dbReference type="InterPro" id="IPR036291">
    <property type="entry name" value="NAD(P)-bd_dom_sf"/>
</dbReference>
<dbReference type="InterPro" id="IPR014001">
    <property type="entry name" value="Helicase_ATP-bd"/>
</dbReference>
<dbReference type="InterPro" id="IPR051468">
    <property type="entry name" value="Fungal_SecMetab_SDRs"/>
</dbReference>
<keyword evidence="4" id="KW-1185">Reference proteome</keyword>
<dbReference type="PROSITE" id="PS51192">
    <property type="entry name" value="HELICASE_ATP_BIND_1"/>
    <property type="match status" value="1"/>
</dbReference>
<dbReference type="PANTHER" id="PTHR43544">
    <property type="entry name" value="SHORT-CHAIN DEHYDROGENASE/REDUCTASE"/>
    <property type="match status" value="1"/>
</dbReference>
<evidence type="ECO:0000259" key="2">
    <source>
        <dbReference type="PROSITE" id="PS51192"/>
    </source>
</evidence>
<gene>
    <name evidence="3" type="ORF">DYB32_006108</name>
</gene>
<feature type="compositionally biased region" description="Basic and acidic residues" evidence="1">
    <location>
        <begin position="694"/>
        <end position="705"/>
    </location>
</feature>
<dbReference type="SUPFAM" id="SSF51735">
    <property type="entry name" value="NAD(P)-binding Rossmann-fold domains"/>
    <property type="match status" value="1"/>
</dbReference>
<evidence type="ECO:0000313" key="4">
    <source>
        <dbReference type="Proteomes" id="UP000285060"/>
    </source>
</evidence>
<dbReference type="Gene3D" id="3.40.50.10810">
    <property type="entry name" value="Tandem AAA-ATPase domain"/>
    <property type="match status" value="1"/>
</dbReference>
<dbReference type="Pfam" id="PF00176">
    <property type="entry name" value="SNF2-rel_dom"/>
    <property type="match status" value="1"/>
</dbReference>
<reference evidence="3 4" key="1">
    <citation type="submission" date="2018-08" db="EMBL/GenBank/DDBJ databases">
        <title>Aphanomyces genome sequencing and annotation.</title>
        <authorList>
            <person name="Minardi D."/>
            <person name="Oidtmann B."/>
            <person name="Van Der Giezen M."/>
            <person name="Studholme D.J."/>
        </authorList>
    </citation>
    <scope>NUCLEOTIDE SEQUENCE [LARGE SCALE GENOMIC DNA]</scope>
    <source>
        <strain evidence="3 4">NJM0002</strain>
    </source>
</reference>
<dbReference type="VEuPathDB" id="FungiDB:H310_06128"/>
<dbReference type="VEuPathDB" id="FungiDB:H310_06131"/>
<feature type="compositionally biased region" description="Polar residues" evidence="1">
    <location>
        <begin position="498"/>
        <end position="507"/>
    </location>
</feature>
<feature type="region of interest" description="Disordered" evidence="1">
    <location>
        <begin position="652"/>
        <end position="716"/>
    </location>
</feature>
<dbReference type="GO" id="GO:0005524">
    <property type="term" value="F:ATP binding"/>
    <property type="evidence" value="ECO:0007669"/>
    <property type="project" value="InterPro"/>
</dbReference>
<dbReference type="InterPro" id="IPR000330">
    <property type="entry name" value="SNF2_N"/>
</dbReference>
<dbReference type="GO" id="GO:0016491">
    <property type="term" value="F:oxidoreductase activity"/>
    <property type="evidence" value="ECO:0007669"/>
    <property type="project" value="TreeGrafter"/>
</dbReference>
<dbReference type="AlphaFoldDB" id="A0A418AS78"/>
<dbReference type="PANTHER" id="PTHR43544:SF2">
    <property type="entry name" value="OXIDOREDUCTASE"/>
    <property type="match status" value="1"/>
</dbReference>
<feature type="compositionally biased region" description="Polar residues" evidence="1">
    <location>
        <begin position="659"/>
        <end position="668"/>
    </location>
</feature>
<accession>A0A418AS78</accession>
<sequence>MLAPVSDYMESRKFKGKGRKKYLEDQELRREKEARNIKRKMNDHKYINSATLRRARVEKLNELLEQGKGEEENMLPLIADGAVDEANTQTMLLENGKPAEVPKVELNKQRSCYTCKVRYEALHHFYDQLCPSNPNTLLAYQTTLKLLLAGATVIATSRFPHDTAERYAAHPDYATFKDRLHVFGIDFRYDKCSSNIAHVWVRDLVHLEHFMDFVLQTYPRLDVVIHNACQTIRRPTSYYAHMMPKESTPFLNLPANIQATLQQQQAFTEALHRDTNALLSDGSTKLATGNSNHHAIPSALKSQVPMLLEDHDMTGSSLFPQGLPMTLMNAWLAAQGLLTGVGHTDVNGQQLDLRTTNSWVLKMGQVSTPEVAEVFAINTLAPFIMNSRLRPLLEKTEAKAKYIINVSAMEGKFYRYKTPNHPHTNSTCIEDQASKYSSSVRCAVVAKAALNMMTRTCAEELSKYGIYMNSVDTGLSDPCLDSARGERPCPQKKKKRPGSNSKMNHTSFFPDFDSKELEVDDDGGGTDRVASSLCQRLADMSPITNPVAETIAQKLDFDAVRTLSFDGPAEQSTNCADDGNGIIVAEDNSSGVFVTAHNAQSTLKQAVPDVGIDDIFMDEQIEQFEELEVQPVDDLSHGVEWTMLLDHFDIMDNSDKESSPGNDVPTQRRQFDDDVDLPTTGSPPRPKPIRRRLRVPDSDSNHSDSSEASFGAGDACNTPIEADTLPKRLQRFHPLSACSDISSFDDLHTLSVPDTPRCSTVESTAALDLARMSAVTPLTLLGHQQHAVEWMQMRERPSAKPFRGGILADEMGLGKSVCCLALIAKKAGMVNYGRKKKRPTLIITPLSLVHQWEQEIKEKTTLSVGVYHGANRKRFLTSHDLYAFDIILTTYDTLRLKEATYTRPTMTVESASKVCLYPD</sequence>
<dbReference type="GO" id="GO:0005737">
    <property type="term" value="C:cytoplasm"/>
    <property type="evidence" value="ECO:0007669"/>
    <property type="project" value="TreeGrafter"/>
</dbReference>
<feature type="domain" description="Helicase ATP-binding" evidence="2">
    <location>
        <begin position="796"/>
        <end position="895"/>
    </location>
</feature>
<evidence type="ECO:0000256" key="1">
    <source>
        <dbReference type="SAM" id="MobiDB-lite"/>
    </source>
</evidence>
<dbReference type="EMBL" id="QUSY01000616">
    <property type="protein sequence ID" value="RHY28255.1"/>
    <property type="molecule type" value="Genomic_DNA"/>
</dbReference>
<organism evidence="3 4">
    <name type="scientific">Aphanomyces invadans</name>
    <dbReference type="NCBI Taxonomy" id="157072"/>
    <lineage>
        <taxon>Eukaryota</taxon>
        <taxon>Sar</taxon>
        <taxon>Stramenopiles</taxon>
        <taxon>Oomycota</taxon>
        <taxon>Saprolegniomycetes</taxon>
        <taxon>Saprolegniales</taxon>
        <taxon>Verrucalvaceae</taxon>
        <taxon>Aphanomyces</taxon>
    </lineage>
</organism>
<dbReference type="Proteomes" id="UP000285060">
    <property type="component" value="Unassembled WGS sequence"/>
</dbReference>